<keyword evidence="4" id="KW-0997">Cell inner membrane</keyword>
<evidence type="ECO:0000313" key="11">
    <source>
        <dbReference type="EMBL" id="HJC66657.1"/>
    </source>
</evidence>
<sequence>MKAAVQRAIDFAYSIVEWICRIILLFMAVVVAAQVFVRALGSNIKWCEEVTLLLLVYLMFLTMSIGIKEDLHIRIDIFAKHFPKTVRVMLVYLADLVLLFMSACMAYYGVQLAAHASKATLPITGLPQSCVYLMTIVSGVLSSIVLVAKLFGMYQTEDTKAFLEGAKEIEEEDK</sequence>
<comment type="caution">
    <text evidence="11">The sequence shown here is derived from an EMBL/GenBank/DDBJ whole genome shotgun (WGS) entry which is preliminary data.</text>
</comment>
<comment type="similarity">
    <text evidence="8">Belongs to the TRAP transporter small permease family.</text>
</comment>
<evidence type="ECO:0000256" key="5">
    <source>
        <dbReference type="ARBA" id="ARBA00022692"/>
    </source>
</evidence>
<keyword evidence="2" id="KW-0813">Transport</keyword>
<evidence type="ECO:0000259" key="10">
    <source>
        <dbReference type="Pfam" id="PF04290"/>
    </source>
</evidence>
<keyword evidence="7 9" id="KW-0472">Membrane</keyword>
<dbReference type="AlphaFoldDB" id="A0A9D2TFJ6"/>
<feature type="transmembrane region" description="Helical" evidence="9">
    <location>
        <begin position="88"/>
        <end position="110"/>
    </location>
</feature>
<accession>A0A9D2TFJ6</accession>
<protein>
    <submittedName>
        <fullName evidence="11">TRAP transporter small permease subunit</fullName>
    </submittedName>
</protein>
<feature type="transmembrane region" description="Helical" evidence="9">
    <location>
        <begin position="12"/>
        <end position="37"/>
    </location>
</feature>
<feature type="transmembrane region" description="Helical" evidence="9">
    <location>
        <begin position="130"/>
        <end position="151"/>
    </location>
</feature>
<name>A0A9D2TFJ6_9FIRM</name>
<evidence type="ECO:0000256" key="9">
    <source>
        <dbReference type="SAM" id="Phobius"/>
    </source>
</evidence>
<keyword evidence="3" id="KW-1003">Cell membrane</keyword>
<dbReference type="Proteomes" id="UP000823863">
    <property type="component" value="Unassembled WGS sequence"/>
</dbReference>
<evidence type="ECO:0000256" key="2">
    <source>
        <dbReference type="ARBA" id="ARBA00022448"/>
    </source>
</evidence>
<keyword evidence="6 9" id="KW-1133">Transmembrane helix</keyword>
<evidence type="ECO:0000256" key="6">
    <source>
        <dbReference type="ARBA" id="ARBA00022989"/>
    </source>
</evidence>
<dbReference type="InterPro" id="IPR007387">
    <property type="entry name" value="TRAP_DctQ"/>
</dbReference>
<dbReference type="GO" id="GO:0015740">
    <property type="term" value="P:C4-dicarboxylate transport"/>
    <property type="evidence" value="ECO:0007669"/>
    <property type="project" value="TreeGrafter"/>
</dbReference>
<evidence type="ECO:0000256" key="7">
    <source>
        <dbReference type="ARBA" id="ARBA00023136"/>
    </source>
</evidence>
<proteinExistence type="inferred from homology"/>
<evidence type="ECO:0000256" key="3">
    <source>
        <dbReference type="ARBA" id="ARBA00022475"/>
    </source>
</evidence>
<dbReference type="PANTHER" id="PTHR35011:SF11">
    <property type="entry name" value="TRAP TRANSPORTER SMALL PERMEASE PROTEIN"/>
    <property type="match status" value="1"/>
</dbReference>
<feature type="transmembrane region" description="Helical" evidence="9">
    <location>
        <begin position="49"/>
        <end position="67"/>
    </location>
</feature>
<dbReference type="PANTHER" id="PTHR35011">
    <property type="entry name" value="2,3-DIKETO-L-GULONATE TRAP TRANSPORTER SMALL PERMEASE PROTEIN YIAM"/>
    <property type="match status" value="1"/>
</dbReference>
<dbReference type="GO" id="GO:0022857">
    <property type="term" value="F:transmembrane transporter activity"/>
    <property type="evidence" value="ECO:0007669"/>
    <property type="project" value="TreeGrafter"/>
</dbReference>
<dbReference type="EMBL" id="DWWB01000044">
    <property type="protein sequence ID" value="HJC66657.1"/>
    <property type="molecule type" value="Genomic_DNA"/>
</dbReference>
<evidence type="ECO:0000313" key="12">
    <source>
        <dbReference type="Proteomes" id="UP000823863"/>
    </source>
</evidence>
<evidence type="ECO:0000256" key="8">
    <source>
        <dbReference type="ARBA" id="ARBA00038436"/>
    </source>
</evidence>
<evidence type="ECO:0000256" key="4">
    <source>
        <dbReference type="ARBA" id="ARBA00022519"/>
    </source>
</evidence>
<reference evidence="11" key="1">
    <citation type="journal article" date="2021" name="PeerJ">
        <title>Extensive microbial diversity within the chicken gut microbiome revealed by metagenomics and culture.</title>
        <authorList>
            <person name="Gilroy R."/>
            <person name="Ravi A."/>
            <person name="Getino M."/>
            <person name="Pursley I."/>
            <person name="Horton D.L."/>
            <person name="Alikhan N.F."/>
            <person name="Baker D."/>
            <person name="Gharbi K."/>
            <person name="Hall N."/>
            <person name="Watson M."/>
            <person name="Adriaenssens E.M."/>
            <person name="Foster-Nyarko E."/>
            <person name="Jarju S."/>
            <person name="Secka A."/>
            <person name="Antonio M."/>
            <person name="Oren A."/>
            <person name="Chaudhuri R.R."/>
            <person name="La Ragione R."/>
            <person name="Hildebrand F."/>
            <person name="Pallen M.J."/>
        </authorList>
    </citation>
    <scope>NUCLEOTIDE SEQUENCE</scope>
    <source>
        <strain evidence="11">CHK198-12963</strain>
    </source>
</reference>
<reference evidence="11" key="2">
    <citation type="submission" date="2021-04" db="EMBL/GenBank/DDBJ databases">
        <authorList>
            <person name="Gilroy R."/>
        </authorList>
    </citation>
    <scope>NUCLEOTIDE SEQUENCE</scope>
    <source>
        <strain evidence="11">CHK198-12963</strain>
    </source>
</reference>
<feature type="domain" description="Tripartite ATP-independent periplasmic transporters DctQ component" evidence="10">
    <location>
        <begin position="27"/>
        <end position="153"/>
    </location>
</feature>
<evidence type="ECO:0000256" key="1">
    <source>
        <dbReference type="ARBA" id="ARBA00004429"/>
    </source>
</evidence>
<dbReference type="InterPro" id="IPR055348">
    <property type="entry name" value="DctQ"/>
</dbReference>
<comment type="subcellular location">
    <subcellularLocation>
        <location evidence="1">Cell inner membrane</location>
        <topology evidence="1">Multi-pass membrane protein</topology>
    </subcellularLocation>
</comment>
<keyword evidence="5 9" id="KW-0812">Transmembrane</keyword>
<dbReference type="Pfam" id="PF04290">
    <property type="entry name" value="DctQ"/>
    <property type="match status" value="1"/>
</dbReference>
<organism evidence="11 12">
    <name type="scientific">Candidatus Enterocloster excrementigallinarum</name>
    <dbReference type="NCBI Taxonomy" id="2838558"/>
    <lineage>
        <taxon>Bacteria</taxon>
        <taxon>Bacillati</taxon>
        <taxon>Bacillota</taxon>
        <taxon>Clostridia</taxon>
        <taxon>Lachnospirales</taxon>
        <taxon>Lachnospiraceae</taxon>
        <taxon>Enterocloster</taxon>
    </lineage>
</organism>
<dbReference type="GO" id="GO:0005886">
    <property type="term" value="C:plasma membrane"/>
    <property type="evidence" value="ECO:0007669"/>
    <property type="project" value="UniProtKB-SubCell"/>
</dbReference>
<gene>
    <name evidence="11" type="ORF">H9931_08060</name>
</gene>